<keyword evidence="2" id="KW-1185">Reference proteome</keyword>
<comment type="caution">
    <text evidence="1">The sequence shown here is derived from an EMBL/GenBank/DDBJ whole genome shotgun (WGS) entry which is preliminary data.</text>
</comment>
<evidence type="ECO:0000313" key="2">
    <source>
        <dbReference type="Proteomes" id="UP000658382"/>
    </source>
</evidence>
<reference evidence="1" key="1">
    <citation type="journal article" date="2014" name="Int. J. Syst. Evol. Microbiol.">
        <title>Complete genome sequence of Corynebacterium casei LMG S-19264T (=DSM 44701T), isolated from a smear-ripened cheese.</title>
        <authorList>
            <consortium name="US DOE Joint Genome Institute (JGI-PGF)"/>
            <person name="Walter F."/>
            <person name="Albersmeier A."/>
            <person name="Kalinowski J."/>
            <person name="Ruckert C."/>
        </authorList>
    </citation>
    <scope>NUCLEOTIDE SEQUENCE</scope>
    <source>
        <strain evidence="1">JCM 12580</strain>
    </source>
</reference>
<evidence type="ECO:0000313" key="1">
    <source>
        <dbReference type="EMBL" id="GGK08663.1"/>
    </source>
</evidence>
<reference evidence="1" key="2">
    <citation type="submission" date="2020-09" db="EMBL/GenBank/DDBJ databases">
        <authorList>
            <person name="Sun Q."/>
            <person name="Ohkuma M."/>
        </authorList>
    </citation>
    <scope>NUCLEOTIDE SEQUENCE</scope>
    <source>
        <strain evidence="1">JCM 12580</strain>
    </source>
</reference>
<gene>
    <name evidence="1" type="ORF">GCM10007063_33830</name>
</gene>
<name>A0A917V1A1_9BACI</name>
<organism evidence="1 2">
    <name type="scientific">Lentibacillus kapialis</name>
    <dbReference type="NCBI Taxonomy" id="340214"/>
    <lineage>
        <taxon>Bacteria</taxon>
        <taxon>Bacillati</taxon>
        <taxon>Bacillota</taxon>
        <taxon>Bacilli</taxon>
        <taxon>Bacillales</taxon>
        <taxon>Bacillaceae</taxon>
        <taxon>Lentibacillus</taxon>
    </lineage>
</organism>
<dbReference type="RefSeq" id="WP_188634288.1">
    <property type="nucleotide sequence ID" value="NZ_BMNQ01000087.1"/>
</dbReference>
<proteinExistence type="predicted"/>
<accession>A0A917V1A1</accession>
<dbReference type="EMBL" id="BMNQ01000087">
    <property type="protein sequence ID" value="GGK08663.1"/>
    <property type="molecule type" value="Genomic_DNA"/>
</dbReference>
<protein>
    <submittedName>
        <fullName evidence="1">Uncharacterized protein</fullName>
    </submittedName>
</protein>
<dbReference type="Proteomes" id="UP000658382">
    <property type="component" value="Unassembled WGS sequence"/>
</dbReference>
<dbReference type="AlphaFoldDB" id="A0A917V1A1"/>
<sequence length="275" mass="32915">MRYDDPLVEKEAKKHKKFFETFTINPGSYRINNHHYFFVNYYKWKKMTDCAVVSPTSRAERSEYMEAFDALMEHAQLTTLILKHGGERSSANMDAFTTMKKFLSDVLNEGGNHLTQESKDIFNFCLERIQVILNLQERIINIYDDFQQKNQKYHDGDEENITRQDMEKKAKYLGEIDYIQYRQVVAIYEYIPKFKYIKELNDPEVKKHMTTAVKRYLTEFSKGEEEQLENIERVKFQPNMEELTREEHIEGAKKDFYKNLEETKALSRKELRYPG</sequence>